<evidence type="ECO:0000259" key="17">
    <source>
        <dbReference type="PROSITE" id="PS50967"/>
    </source>
</evidence>
<dbReference type="SUPFAM" id="SSF47819">
    <property type="entry name" value="HRDC-like"/>
    <property type="match status" value="1"/>
</dbReference>
<evidence type="ECO:0000256" key="9">
    <source>
        <dbReference type="ARBA" id="ARBA00022833"/>
    </source>
</evidence>
<dbReference type="CDD" id="cd17920">
    <property type="entry name" value="DEXHc_RecQ"/>
    <property type="match status" value="1"/>
</dbReference>
<evidence type="ECO:0000256" key="12">
    <source>
        <dbReference type="ARBA" id="ARBA00023172"/>
    </source>
</evidence>
<dbReference type="SMART" id="SM00490">
    <property type="entry name" value="HELICc"/>
    <property type="match status" value="1"/>
</dbReference>
<proteinExistence type="inferred from homology"/>
<keyword evidence="7" id="KW-0378">Hydrolase</keyword>
<dbReference type="Gene3D" id="3.40.50.300">
    <property type="entry name" value="P-loop containing nucleotide triphosphate hydrolases"/>
    <property type="match status" value="2"/>
</dbReference>
<keyword evidence="9" id="KW-0862">Zinc</keyword>
<dbReference type="SMART" id="SM00341">
    <property type="entry name" value="HRDC"/>
    <property type="match status" value="1"/>
</dbReference>
<evidence type="ECO:0000259" key="19">
    <source>
        <dbReference type="PROSITE" id="PS51194"/>
    </source>
</evidence>
<dbReference type="EC" id="5.6.2.4" evidence="16"/>
<dbReference type="SMART" id="SM00956">
    <property type="entry name" value="RQC"/>
    <property type="match status" value="1"/>
</dbReference>
<dbReference type="Gene3D" id="1.10.10.10">
    <property type="entry name" value="Winged helix-like DNA-binding domain superfamily/Winged helix DNA-binding domain"/>
    <property type="match status" value="1"/>
</dbReference>
<dbReference type="Proteomes" id="UP000182800">
    <property type="component" value="Unassembled WGS sequence"/>
</dbReference>
<name>A0ABY0K6P5_9HYPH</name>
<accession>A0ABY0K6P5</accession>
<keyword evidence="11" id="KW-0238">DNA-binding</keyword>
<evidence type="ECO:0000313" key="21">
    <source>
        <dbReference type="Proteomes" id="UP000182800"/>
    </source>
</evidence>
<dbReference type="CDD" id="cd18794">
    <property type="entry name" value="SF2_C_RecQ"/>
    <property type="match status" value="1"/>
</dbReference>
<dbReference type="PROSITE" id="PS51194">
    <property type="entry name" value="HELICASE_CTER"/>
    <property type="match status" value="1"/>
</dbReference>
<evidence type="ECO:0000256" key="14">
    <source>
        <dbReference type="ARBA" id="ARBA00023235"/>
    </source>
</evidence>
<dbReference type="InterPro" id="IPR014001">
    <property type="entry name" value="Helicase_ATP-bd"/>
</dbReference>
<keyword evidence="14" id="KW-0413">Isomerase</keyword>
<comment type="catalytic activity">
    <reaction evidence="15">
        <text>Couples ATP hydrolysis with the unwinding of duplex DNA by translocating in the 3'-5' direction.</text>
        <dbReference type="EC" id="5.6.2.4"/>
    </reaction>
</comment>
<dbReference type="Pfam" id="PF16124">
    <property type="entry name" value="RecQ_Zn_bind"/>
    <property type="match status" value="1"/>
</dbReference>
<keyword evidence="8 20" id="KW-0347">Helicase</keyword>
<evidence type="ECO:0000256" key="13">
    <source>
        <dbReference type="ARBA" id="ARBA00023204"/>
    </source>
</evidence>
<feature type="domain" description="Helicase ATP-binding" evidence="18">
    <location>
        <begin position="36"/>
        <end position="204"/>
    </location>
</feature>
<dbReference type="Pfam" id="PF09382">
    <property type="entry name" value="RQC"/>
    <property type="match status" value="1"/>
</dbReference>
<evidence type="ECO:0000256" key="15">
    <source>
        <dbReference type="ARBA" id="ARBA00034617"/>
    </source>
</evidence>
<dbReference type="RefSeq" id="WP_074443870.1">
    <property type="nucleotide sequence ID" value="NZ_FMBM01000001.1"/>
</dbReference>
<dbReference type="InterPro" id="IPR011545">
    <property type="entry name" value="DEAD/DEAH_box_helicase_dom"/>
</dbReference>
<keyword evidence="5" id="KW-0547">Nucleotide-binding</keyword>
<protein>
    <recommendedName>
        <fullName evidence="16">DNA helicase RecQ</fullName>
        <ecNumber evidence="16">5.6.2.4</ecNumber>
    </recommendedName>
</protein>
<dbReference type="PROSITE" id="PS51192">
    <property type="entry name" value="HELICASE_ATP_BIND_1"/>
    <property type="match status" value="1"/>
</dbReference>
<evidence type="ECO:0000256" key="11">
    <source>
        <dbReference type="ARBA" id="ARBA00023125"/>
    </source>
</evidence>
<evidence type="ECO:0000256" key="4">
    <source>
        <dbReference type="ARBA" id="ARBA00022723"/>
    </source>
</evidence>
<gene>
    <name evidence="20" type="ORF">GA0071312_1053</name>
</gene>
<dbReference type="GO" id="GO:0004386">
    <property type="term" value="F:helicase activity"/>
    <property type="evidence" value="ECO:0007669"/>
    <property type="project" value="UniProtKB-KW"/>
</dbReference>
<dbReference type="PANTHER" id="PTHR13710:SF105">
    <property type="entry name" value="ATP-DEPENDENT DNA HELICASE Q1"/>
    <property type="match status" value="1"/>
</dbReference>
<organism evidence="20 21">
    <name type="scientific">Saliniramus fredricksonii</name>
    <dbReference type="NCBI Taxonomy" id="1653334"/>
    <lineage>
        <taxon>Bacteria</taxon>
        <taxon>Pseudomonadati</taxon>
        <taxon>Pseudomonadota</taxon>
        <taxon>Alphaproteobacteria</taxon>
        <taxon>Hyphomicrobiales</taxon>
        <taxon>Salinarimonadaceae</taxon>
        <taxon>Saliniramus</taxon>
    </lineage>
</organism>
<keyword evidence="10" id="KW-0067">ATP-binding</keyword>
<dbReference type="SMART" id="SM00487">
    <property type="entry name" value="DEXDc"/>
    <property type="match status" value="1"/>
</dbReference>
<dbReference type="InterPro" id="IPR018982">
    <property type="entry name" value="RQC_domain"/>
</dbReference>
<keyword evidence="12" id="KW-0233">DNA recombination</keyword>
<evidence type="ECO:0000256" key="10">
    <source>
        <dbReference type="ARBA" id="ARBA00022840"/>
    </source>
</evidence>
<evidence type="ECO:0000256" key="16">
    <source>
        <dbReference type="NCBIfam" id="TIGR01389"/>
    </source>
</evidence>
<dbReference type="InterPro" id="IPR004589">
    <property type="entry name" value="DNA_helicase_ATP-dep_RecQ"/>
</dbReference>
<dbReference type="InterPro" id="IPR002121">
    <property type="entry name" value="HRDC_dom"/>
</dbReference>
<comment type="caution">
    <text evidence="20">The sequence shown here is derived from an EMBL/GenBank/DDBJ whole genome shotgun (WGS) entry which is preliminary data.</text>
</comment>
<evidence type="ECO:0000256" key="1">
    <source>
        <dbReference type="ARBA" id="ARBA00001946"/>
    </source>
</evidence>
<comment type="similarity">
    <text evidence="3">Belongs to the helicase family. RecQ subfamily.</text>
</comment>
<dbReference type="InterPro" id="IPR027417">
    <property type="entry name" value="P-loop_NTPase"/>
</dbReference>
<dbReference type="InterPro" id="IPR001650">
    <property type="entry name" value="Helicase_C-like"/>
</dbReference>
<dbReference type="SUPFAM" id="SSF52540">
    <property type="entry name" value="P-loop containing nucleoside triphosphate hydrolases"/>
    <property type="match status" value="2"/>
</dbReference>
<evidence type="ECO:0000256" key="6">
    <source>
        <dbReference type="ARBA" id="ARBA00022763"/>
    </source>
</evidence>
<dbReference type="NCBIfam" id="TIGR01389">
    <property type="entry name" value="recQ"/>
    <property type="match status" value="1"/>
</dbReference>
<reference evidence="20 21" key="1">
    <citation type="submission" date="2016-08" db="EMBL/GenBank/DDBJ databases">
        <authorList>
            <person name="Varghese N."/>
            <person name="Submissions Spin"/>
        </authorList>
    </citation>
    <scope>NUCLEOTIDE SEQUENCE [LARGE SCALE GENOMIC DNA]</scope>
    <source>
        <strain evidence="20 21">HL-109</strain>
    </source>
</reference>
<dbReference type="InterPro" id="IPR044876">
    <property type="entry name" value="HRDC_dom_sf"/>
</dbReference>
<dbReference type="InterPro" id="IPR010997">
    <property type="entry name" value="HRDC-like_sf"/>
</dbReference>
<dbReference type="Pfam" id="PF00271">
    <property type="entry name" value="Helicase_C"/>
    <property type="match status" value="1"/>
</dbReference>
<feature type="domain" description="Helicase C-terminal" evidence="19">
    <location>
        <begin position="225"/>
        <end position="372"/>
    </location>
</feature>
<comment type="cofactor">
    <cofactor evidence="1">
        <name>Mg(2+)</name>
        <dbReference type="ChEBI" id="CHEBI:18420"/>
    </cofactor>
</comment>
<dbReference type="EMBL" id="FMBM01000001">
    <property type="protein sequence ID" value="SCC79629.1"/>
    <property type="molecule type" value="Genomic_DNA"/>
</dbReference>
<comment type="cofactor">
    <cofactor evidence="2">
        <name>Zn(2+)</name>
        <dbReference type="ChEBI" id="CHEBI:29105"/>
    </cofactor>
</comment>
<evidence type="ECO:0000256" key="2">
    <source>
        <dbReference type="ARBA" id="ARBA00001947"/>
    </source>
</evidence>
<keyword evidence="6" id="KW-0227">DNA damage</keyword>
<dbReference type="Gene3D" id="1.10.150.80">
    <property type="entry name" value="HRDC domain"/>
    <property type="match status" value="1"/>
</dbReference>
<evidence type="ECO:0000313" key="20">
    <source>
        <dbReference type="EMBL" id="SCC79629.1"/>
    </source>
</evidence>
<evidence type="ECO:0000256" key="7">
    <source>
        <dbReference type="ARBA" id="ARBA00022801"/>
    </source>
</evidence>
<dbReference type="Pfam" id="PF00570">
    <property type="entry name" value="HRDC"/>
    <property type="match status" value="1"/>
</dbReference>
<evidence type="ECO:0000256" key="3">
    <source>
        <dbReference type="ARBA" id="ARBA00005446"/>
    </source>
</evidence>
<feature type="domain" description="HRDC" evidence="17">
    <location>
        <begin position="539"/>
        <end position="614"/>
    </location>
</feature>
<dbReference type="Pfam" id="PF00270">
    <property type="entry name" value="DEAD"/>
    <property type="match status" value="1"/>
</dbReference>
<evidence type="ECO:0000256" key="8">
    <source>
        <dbReference type="ARBA" id="ARBA00022806"/>
    </source>
</evidence>
<keyword evidence="4" id="KW-0479">Metal-binding</keyword>
<dbReference type="NCBIfam" id="TIGR00614">
    <property type="entry name" value="recQ_fam"/>
    <property type="match status" value="1"/>
</dbReference>
<keyword evidence="13" id="KW-0234">DNA repair</keyword>
<dbReference type="InterPro" id="IPR036388">
    <property type="entry name" value="WH-like_DNA-bd_sf"/>
</dbReference>
<keyword evidence="21" id="KW-1185">Reference proteome</keyword>
<evidence type="ECO:0000259" key="18">
    <source>
        <dbReference type="PROSITE" id="PS51192"/>
    </source>
</evidence>
<dbReference type="PROSITE" id="PS50967">
    <property type="entry name" value="HRDC"/>
    <property type="match status" value="1"/>
</dbReference>
<sequence>MTAPALDSSHSLDTARATMRETFGYPDFRPGQDEVIAAVLGGRDVLAVMPTGAGKSMCYQLPALVREGLTVVVSPLIALMRDQVAQLRTNGVAAGALNSANDQEENDRVRDALRTGALQLLYISPERLVNNGTAEWLARSGARLLAIDEAHCVSQWGHDFRPEYAALGDVRRRLGDIQTIALTATADIATRGDIAGQLFTQEPTTFVHGFDRPNLYLAMEPRTDRSRQILRFLEKHRGESGIVYCASRKATETLAQTLSDKGVTALAYHAGIESQERSRRQDRFLREDGIVMVATVAFGMGIDKPDVRFVVHAALPKSIEAYYQEIGRAGRDGAPADTLTLYGLEDIRLRRTQIEESNASDEQKRIERQRLDALVSLCEAPQCRRQTLLSYFGESAEPCGHCDLCLGGVTRFDATIEAQKILSAIARTGERFGAEHIVAILVGEESEQVRRHGHHGLKTFGVGKDRPKQAWRSLMRQIYAAGLVQIAIDDHGRWRITERGDAVLRGRERITLRSDVLESGKSGKGTKERRAGAIAESGIAPDDPVLARLKALRMQLAREQEVPAYVIFTDRSLVDMALMRPRDRTELAACHGVGQAKLTRYGDVFLEALREVQA</sequence>
<dbReference type="InterPro" id="IPR032284">
    <property type="entry name" value="RecQ_Zn-bd"/>
</dbReference>
<evidence type="ECO:0000256" key="5">
    <source>
        <dbReference type="ARBA" id="ARBA00022741"/>
    </source>
</evidence>
<dbReference type="PANTHER" id="PTHR13710">
    <property type="entry name" value="DNA HELICASE RECQ FAMILY MEMBER"/>
    <property type="match status" value="1"/>
</dbReference>
<dbReference type="InterPro" id="IPR006293">
    <property type="entry name" value="DNA_helicase_ATP-dep_RecQ_bac"/>
</dbReference>